<dbReference type="InterPro" id="IPR045124">
    <property type="entry name" value="Su(sable)-like"/>
</dbReference>
<feature type="domain" description="C3H1-type" evidence="8">
    <location>
        <begin position="388"/>
        <end position="415"/>
    </location>
</feature>
<feature type="compositionally biased region" description="Polar residues" evidence="7">
    <location>
        <begin position="765"/>
        <end position="774"/>
    </location>
</feature>
<protein>
    <recommendedName>
        <fullName evidence="8">C3H1-type domain-containing protein</fullName>
    </recommendedName>
</protein>
<dbReference type="PANTHER" id="PTHR13119">
    <property type="entry name" value="ZINC FINGER CCCH DOMAIN-CONTAINING PROTEI"/>
    <property type="match status" value="1"/>
</dbReference>
<reference evidence="9 10" key="1">
    <citation type="submission" date="2024-11" db="EMBL/GenBank/DDBJ databases">
        <title>Chromosome-level genome assembly of the freshwater bivalve Anodonta woodiana.</title>
        <authorList>
            <person name="Chen X."/>
        </authorList>
    </citation>
    <scope>NUCLEOTIDE SEQUENCE [LARGE SCALE GENOMIC DNA]</scope>
    <source>
        <strain evidence="9">MN2024</strain>
        <tissue evidence="9">Gills</tissue>
    </source>
</reference>
<feature type="compositionally biased region" description="Low complexity" evidence="7">
    <location>
        <begin position="603"/>
        <end position="616"/>
    </location>
</feature>
<keyword evidence="1" id="KW-0597">Phosphoprotein</keyword>
<name>A0ABD3TZI6_SINWO</name>
<accession>A0ABD3TZI6</accession>
<dbReference type="SMART" id="SM00356">
    <property type="entry name" value="ZnF_C3H1"/>
    <property type="match status" value="3"/>
</dbReference>
<evidence type="ECO:0000259" key="8">
    <source>
        <dbReference type="PROSITE" id="PS50103"/>
    </source>
</evidence>
<dbReference type="EMBL" id="JBJQND010000017">
    <property type="protein sequence ID" value="KAL3842205.1"/>
    <property type="molecule type" value="Genomic_DNA"/>
</dbReference>
<evidence type="ECO:0000313" key="9">
    <source>
        <dbReference type="EMBL" id="KAL3842205.1"/>
    </source>
</evidence>
<keyword evidence="4 6" id="KW-0863">Zinc-finger</keyword>
<dbReference type="SUPFAM" id="SSF90229">
    <property type="entry name" value="CCCH zinc finger"/>
    <property type="match status" value="3"/>
</dbReference>
<sequence length="942" mass="106891">MAAEYYGVEDDGYDDDDDNDAQELDQPYEDQDMPPQKHDIYYDQQQKLHQDEIGEEVEDNYGDTNEKLKQQKRSKTHNKHHNSQDSSSPSPDNLLKKKKKRDEIVKAKPRPSSPDSDAEDGEILEDGEIADEDEAGQEEEPFGGTESESVSKSKGDNSVSPEKSVPGSPEEEGDNRDARRESRRKKRKEKRQKRRQSKEDKEKERDKKKKKRKHDYVDYDNVQADEEQQDWYAGGNQRGDRSPPGPYDSPYGSPNEQEEPPFTSPKDNNEERYEERNQRHNKRQHSVGSRHNMQRGYRPYNSYDSPPGPYDSPTDEEYEGEDYEKEPASLQSLVDMDYMDPTIEPDNQHFQPSGPSQKKKKRKMLREKFQAQQQHREPKKKPLLATPMDERPLCRFFKEGKCAKGRDCPFNHDFQPPKKPYLCKFYLQSFCSKGENCVYMHSEFPCKFFHLHKSCHDGDNCRFSHDPLTEELAEALHRHVDDEREEEFPRGKRPSLLGSPPVVDPEALERIKNIPSLFDIKVYPPGQSPKKKLQNHESQAANRPAGFYSEANISPPNKGPPRFPGPGSDQGGPHQQVPLSRPPFMQRPGPGMGPRGPGPMGPGPNQGQMQGHMGPPQNGPGGPMGPGSGQGPRGPPVSGGQNMNQLNMISAMGPAVALVGALLRHAAPAMLQRFRAPVPQGQGPHSDMSENWHGDHMGGDPHQMSGDSQHMGRDPRHMDGDSRQMSGDPRQRLMDSGPGMGARQMSSNAVDPRLGGQSRLDDQDGNSTFQSPTHSADFHDIDMQDIDLRQKNLGDVDLREDVDMRDLSDRDMRDQDLRNREMRDSDMRIKQSPDNTKPNDETQEDESSKDHREETLKEEDSSSKDSMKKLGGFEIPSHLPPKQRELFMRIQQQLHAENEAKEQSKNKGNEGKPDTKQSTSKECRVQSSTCFFKFLTECDADD</sequence>
<feature type="compositionally biased region" description="Acidic residues" evidence="7">
    <location>
        <begin position="313"/>
        <end position="324"/>
    </location>
</feature>
<dbReference type="InterPro" id="IPR000571">
    <property type="entry name" value="Znf_CCCH"/>
</dbReference>
<dbReference type="Gene3D" id="4.10.1000.10">
    <property type="entry name" value="Zinc finger, CCCH-type"/>
    <property type="match status" value="1"/>
</dbReference>
<feature type="compositionally biased region" description="Acidic residues" evidence="7">
    <location>
        <begin position="7"/>
        <end position="32"/>
    </location>
</feature>
<evidence type="ECO:0000313" key="10">
    <source>
        <dbReference type="Proteomes" id="UP001634394"/>
    </source>
</evidence>
<feature type="compositionally biased region" description="Basic and acidic residues" evidence="7">
    <location>
        <begin position="710"/>
        <end position="722"/>
    </location>
</feature>
<feature type="region of interest" description="Disordered" evidence="7">
    <location>
        <begin position="480"/>
        <end position="504"/>
    </location>
</feature>
<feature type="domain" description="C3H1-type" evidence="8">
    <location>
        <begin position="417"/>
        <end position="444"/>
    </location>
</feature>
<feature type="region of interest" description="Disordered" evidence="7">
    <location>
        <begin position="520"/>
        <end position="644"/>
    </location>
</feature>
<dbReference type="Pfam" id="PF14608">
    <property type="entry name" value="zf-CCCH_2"/>
    <property type="match status" value="2"/>
</dbReference>
<feature type="compositionally biased region" description="Gly residues" evidence="7">
    <location>
        <begin position="619"/>
        <end position="632"/>
    </location>
</feature>
<feature type="compositionally biased region" description="Basic and acidic residues" evidence="7">
    <location>
        <begin position="480"/>
        <end position="490"/>
    </location>
</feature>
<feature type="region of interest" description="Disordered" evidence="7">
    <location>
        <begin position="807"/>
        <end position="925"/>
    </location>
</feature>
<feature type="compositionally biased region" description="Basic and acidic residues" evidence="7">
    <location>
        <begin position="687"/>
        <end position="699"/>
    </location>
</feature>
<keyword evidence="3" id="KW-0677">Repeat</keyword>
<feature type="region of interest" description="Disordered" evidence="7">
    <location>
        <begin position="677"/>
        <end position="778"/>
    </location>
</feature>
<feature type="region of interest" description="Disordered" evidence="7">
    <location>
        <begin position="1"/>
        <end position="379"/>
    </location>
</feature>
<proteinExistence type="predicted"/>
<dbReference type="InterPro" id="IPR054361">
    <property type="entry name" value="Znf-CCCH_ZC3H4/6/8"/>
</dbReference>
<dbReference type="PANTHER" id="PTHR13119:SF12">
    <property type="entry name" value="PROTEIN SUPPRESSOR OF SABLE"/>
    <property type="match status" value="1"/>
</dbReference>
<feature type="zinc finger region" description="C3H1-type" evidence="6">
    <location>
        <begin position="445"/>
        <end position="468"/>
    </location>
</feature>
<evidence type="ECO:0000256" key="6">
    <source>
        <dbReference type="PROSITE-ProRule" id="PRU00723"/>
    </source>
</evidence>
<feature type="compositionally biased region" description="Basic residues" evidence="7">
    <location>
        <begin position="70"/>
        <end position="81"/>
    </location>
</feature>
<feature type="compositionally biased region" description="Basic residues" evidence="7">
    <location>
        <begin position="181"/>
        <end position="196"/>
    </location>
</feature>
<feature type="compositionally biased region" description="Basic and acidic residues" evidence="7">
    <location>
        <begin position="807"/>
        <end position="831"/>
    </location>
</feature>
<evidence type="ECO:0000256" key="2">
    <source>
        <dbReference type="ARBA" id="ARBA00022723"/>
    </source>
</evidence>
<feature type="zinc finger region" description="C3H1-type" evidence="6">
    <location>
        <begin position="388"/>
        <end position="415"/>
    </location>
</feature>
<keyword evidence="2 6" id="KW-0479">Metal-binding</keyword>
<feature type="zinc finger region" description="C3H1-type" evidence="6">
    <location>
        <begin position="417"/>
        <end position="444"/>
    </location>
</feature>
<feature type="compositionally biased region" description="Basic and acidic residues" evidence="7">
    <location>
        <begin position="846"/>
        <end position="868"/>
    </location>
</feature>
<evidence type="ECO:0000256" key="7">
    <source>
        <dbReference type="SAM" id="MobiDB-lite"/>
    </source>
</evidence>
<dbReference type="GO" id="GO:0045892">
    <property type="term" value="P:negative regulation of DNA-templated transcription"/>
    <property type="evidence" value="ECO:0007669"/>
    <property type="project" value="UniProtKB-ARBA"/>
</dbReference>
<dbReference type="InterPro" id="IPR036855">
    <property type="entry name" value="Znf_CCCH_sf"/>
</dbReference>
<keyword evidence="5 6" id="KW-0862">Zinc</keyword>
<feature type="compositionally biased region" description="Basic and acidic residues" evidence="7">
    <location>
        <begin position="896"/>
        <end position="924"/>
    </location>
</feature>
<dbReference type="AlphaFoldDB" id="A0ABD3TZI6"/>
<evidence type="ECO:0000256" key="3">
    <source>
        <dbReference type="ARBA" id="ARBA00022737"/>
    </source>
</evidence>
<evidence type="ECO:0000256" key="1">
    <source>
        <dbReference type="ARBA" id="ARBA00022553"/>
    </source>
</evidence>
<gene>
    <name evidence="9" type="ORF">ACJMK2_020245</name>
</gene>
<dbReference type="Proteomes" id="UP001634394">
    <property type="component" value="Unassembled WGS sequence"/>
</dbReference>
<feature type="compositionally biased region" description="Basic and acidic residues" evidence="7">
    <location>
        <begin position="35"/>
        <end position="52"/>
    </location>
</feature>
<organism evidence="9 10">
    <name type="scientific">Sinanodonta woodiana</name>
    <name type="common">Chinese pond mussel</name>
    <name type="synonym">Anodonta woodiana</name>
    <dbReference type="NCBI Taxonomy" id="1069815"/>
    <lineage>
        <taxon>Eukaryota</taxon>
        <taxon>Metazoa</taxon>
        <taxon>Spiralia</taxon>
        <taxon>Lophotrochozoa</taxon>
        <taxon>Mollusca</taxon>
        <taxon>Bivalvia</taxon>
        <taxon>Autobranchia</taxon>
        <taxon>Heteroconchia</taxon>
        <taxon>Palaeoheterodonta</taxon>
        <taxon>Unionida</taxon>
        <taxon>Unionoidea</taxon>
        <taxon>Unionidae</taxon>
        <taxon>Unioninae</taxon>
        <taxon>Sinanodonta</taxon>
    </lineage>
</organism>
<dbReference type="Pfam" id="PF22623">
    <property type="entry name" value="zf-CCCH_9"/>
    <property type="match status" value="1"/>
</dbReference>
<dbReference type="GO" id="GO:0008270">
    <property type="term" value="F:zinc ion binding"/>
    <property type="evidence" value="ECO:0007669"/>
    <property type="project" value="UniProtKB-KW"/>
</dbReference>
<dbReference type="PROSITE" id="PS50103">
    <property type="entry name" value="ZF_C3H1"/>
    <property type="match status" value="3"/>
</dbReference>
<feature type="compositionally biased region" description="Acidic residues" evidence="7">
    <location>
        <begin position="116"/>
        <end position="141"/>
    </location>
</feature>
<evidence type="ECO:0000256" key="4">
    <source>
        <dbReference type="ARBA" id="ARBA00022771"/>
    </source>
</evidence>
<feature type="compositionally biased region" description="Low complexity" evidence="7">
    <location>
        <begin position="84"/>
        <end position="93"/>
    </location>
</feature>
<keyword evidence="10" id="KW-1185">Reference proteome</keyword>
<dbReference type="EMBL" id="JBJQND010000017">
    <property type="protein sequence ID" value="KAL3842206.1"/>
    <property type="molecule type" value="Genomic_DNA"/>
</dbReference>
<feature type="domain" description="C3H1-type" evidence="8">
    <location>
        <begin position="445"/>
        <end position="468"/>
    </location>
</feature>
<comment type="caution">
    <text evidence="9">The sequence shown here is derived from an EMBL/GenBank/DDBJ whole genome shotgun (WGS) entry which is preliminary data.</text>
</comment>
<evidence type="ECO:0000256" key="5">
    <source>
        <dbReference type="ARBA" id="ARBA00022833"/>
    </source>
</evidence>
<feature type="compositionally biased region" description="Basic and acidic residues" evidence="7">
    <location>
        <begin position="267"/>
        <end position="278"/>
    </location>
</feature>